<evidence type="ECO:0000313" key="2">
    <source>
        <dbReference type="EMBL" id="VAX42401.1"/>
    </source>
</evidence>
<name>A0A3B1DU21_9ZZZZ</name>
<sequence>MARQSGGVLETRTKPSPSTRKKNTKPRHRATLPAGERVLLEPLPPLLPVMQAELKPESVARYQPTEAEIRERAYQLYLERGCRPGGDLEDWTRAEQELRRMGRVA</sequence>
<protein>
    <recommendedName>
        <fullName evidence="3">DUF2934 domain-containing protein</fullName>
    </recommendedName>
</protein>
<feature type="region of interest" description="Disordered" evidence="1">
    <location>
        <begin position="1"/>
        <end position="29"/>
    </location>
</feature>
<reference evidence="2" key="1">
    <citation type="submission" date="2018-06" db="EMBL/GenBank/DDBJ databases">
        <authorList>
            <person name="Zhirakovskaya E."/>
        </authorList>
    </citation>
    <scope>NUCLEOTIDE SEQUENCE</scope>
</reference>
<feature type="compositionally biased region" description="Basic residues" evidence="1">
    <location>
        <begin position="19"/>
        <end position="29"/>
    </location>
</feature>
<dbReference type="Pfam" id="PF11154">
    <property type="entry name" value="DUF2934"/>
    <property type="match status" value="1"/>
</dbReference>
<evidence type="ECO:0000256" key="1">
    <source>
        <dbReference type="SAM" id="MobiDB-lite"/>
    </source>
</evidence>
<dbReference type="AlphaFoldDB" id="A0A3B1DU21"/>
<evidence type="ECO:0008006" key="3">
    <source>
        <dbReference type="Google" id="ProtNLM"/>
    </source>
</evidence>
<organism evidence="2">
    <name type="scientific">hydrothermal vent metagenome</name>
    <dbReference type="NCBI Taxonomy" id="652676"/>
    <lineage>
        <taxon>unclassified sequences</taxon>
        <taxon>metagenomes</taxon>
        <taxon>ecological metagenomes</taxon>
    </lineage>
</organism>
<accession>A0A3B1DU21</accession>
<dbReference type="EMBL" id="UOGK01000684">
    <property type="protein sequence ID" value="VAX42401.1"/>
    <property type="molecule type" value="Genomic_DNA"/>
</dbReference>
<proteinExistence type="predicted"/>
<dbReference type="InterPro" id="IPR021327">
    <property type="entry name" value="DUF2934"/>
</dbReference>
<gene>
    <name evidence="2" type="ORF">MNBD_PLANCTO03-1411</name>
</gene>